<gene>
    <name evidence="4" type="ORF">Msi02_84290</name>
</gene>
<feature type="domain" description="N-acetyltransferase" evidence="3">
    <location>
        <begin position="6"/>
        <end position="159"/>
    </location>
</feature>
<organism evidence="4 5">
    <name type="scientific">Microbispora siamensis</name>
    <dbReference type="NCBI Taxonomy" id="564413"/>
    <lineage>
        <taxon>Bacteria</taxon>
        <taxon>Bacillati</taxon>
        <taxon>Actinomycetota</taxon>
        <taxon>Actinomycetes</taxon>
        <taxon>Streptosporangiales</taxon>
        <taxon>Streptosporangiaceae</taxon>
        <taxon>Microbispora</taxon>
    </lineage>
</organism>
<dbReference type="PANTHER" id="PTHR10545:SF29">
    <property type="entry name" value="GH14572P-RELATED"/>
    <property type="match status" value="1"/>
</dbReference>
<dbReference type="CDD" id="cd04301">
    <property type="entry name" value="NAT_SF"/>
    <property type="match status" value="1"/>
</dbReference>
<evidence type="ECO:0000256" key="1">
    <source>
        <dbReference type="ARBA" id="ARBA00022679"/>
    </source>
</evidence>
<keyword evidence="5" id="KW-1185">Reference proteome</keyword>
<dbReference type="Proteomes" id="UP000660454">
    <property type="component" value="Unassembled WGS sequence"/>
</dbReference>
<dbReference type="InterPro" id="IPR016181">
    <property type="entry name" value="Acyl_CoA_acyltransferase"/>
</dbReference>
<keyword evidence="2" id="KW-0012">Acyltransferase</keyword>
<evidence type="ECO:0000256" key="2">
    <source>
        <dbReference type="ARBA" id="ARBA00023315"/>
    </source>
</evidence>
<name>A0ABQ4H1S4_9ACTN</name>
<evidence type="ECO:0000313" key="5">
    <source>
        <dbReference type="Proteomes" id="UP000660454"/>
    </source>
</evidence>
<dbReference type="Pfam" id="PF00583">
    <property type="entry name" value="Acetyltransf_1"/>
    <property type="match status" value="1"/>
</dbReference>
<keyword evidence="1" id="KW-0808">Transferase</keyword>
<comment type="caution">
    <text evidence="4">The sequence shown here is derived from an EMBL/GenBank/DDBJ whole genome shotgun (WGS) entry which is preliminary data.</text>
</comment>
<evidence type="ECO:0000313" key="4">
    <source>
        <dbReference type="EMBL" id="GIH67612.1"/>
    </source>
</evidence>
<reference evidence="4 5" key="1">
    <citation type="submission" date="2021-01" db="EMBL/GenBank/DDBJ databases">
        <title>Whole genome shotgun sequence of Microbispora siamensis NBRC 104113.</title>
        <authorList>
            <person name="Komaki H."/>
            <person name="Tamura T."/>
        </authorList>
    </citation>
    <scope>NUCLEOTIDE SEQUENCE [LARGE SCALE GENOMIC DNA]</scope>
    <source>
        <strain evidence="4 5">NBRC 104113</strain>
    </source>
</reference>
<sequence>MNDSPVTIRRAGPEDAAAALTLLRELAAHQDQLRHVAVSEERMRELLCREDVIVLLAERGGWPIGFVSVVRHLNIWAGRDILALDDLFVRPEARDGGVGRLLMTGVAGIAAAEGMVVRWEVLKDNEGAQRFYTRLGATLSTKIIAAWPPGAYAAHVGGTA</sequence>
<dbReference type="Gene3D" id="3.40.630.30">
    <property type="match status" value="1"/>
</dbReference>
<accession>A0ABQ4H1S4</accession>
<dbReference type="InterPro" id="IPR051016">
    <property type="entry name" value="Diverse_Substrate_AcTransf"/>
</dbReference>
<evidence type="ECO:0000259" key="3">
    <source>
        <dbReference type="PROSITE" id="PS51186"/>
    </source>
</evidence>
<dbReference type="PANTHER" id="PTHR10545">
    <property type="entry name" value="DIAMINE N-ACETYLTRANSFERASE"/>
    <property type="match status" value="1"/>
</dbReference>
<dbReference type="SUPFAM" id="SSF55729">
    <property type="entry name" value="Acyl-CoA N-acyltransferases (Nat)"/>
    <property type="match status" value="1"/>
</dbReference>
<dbReference type="PROSITE" id="PS51186">
    <property type="entry name" value="GNAT"/>
    <property type="match status" value="1"/>
</dbReference>
<proteinExistence type="predicted"/>
<dbReference type="RefSeq" id="WP_204053277.1">
    <property type="nucleotide sequence ID" value="NZ_BOOF01000086.1"/>
</dbReference>
<dbReference type="InterPro" id="IPR000182">
    <property type="entry name" value="GNAT_dom"/>
</dbReference>
<dbReference type="EMBL" id="BOOF01000086">
    <property type="protein sequence ID" value="GIH67612.1"/>
    <property type="molecule type" value="Genomic_DNA"/>
</dbReference>
<protein>
    <submittedName>
        <fullName evidence="4">GCN5 family N-acetyltransferase</fullName>
    </submittedName>
</protein>